<comment type="caution">
    <text evidence="1">The sequence shown here is derived from an EMBL/GenBank/DDBJ whole genome shotgun (WGS) entry which is preliminary data.</text>
</comment>
<protein>
    <submittedName>
        <fullName evidence="1">Uncharacterized protein</fullName>
    </submittedName>
</protein>
<proteinExistence type="predicted"/>
<dbReference type="EMBL" id="JAFIRA010000016">
    <property type="protein sequence ID" value="MCJ2542842.1"/>
    <property type="molecule type" value="Genomic_DNA"/>
</dbReference>
<dbReference type="Proteomes" id="UP000830835">
    <property type="component" value="Unassembled WGS sequence"/>
</dbReference>
<evidence type="ECO:0000313" key="1">
    <source>
        <dbReference type="EMBL" id="MCJ2542842.1"/>
    </source>
</evidence>
<organism evidence="1 2">
    <name type="scientific">Thermostichus vulcanus str. 'Rupite'</name>
    <dbReference type="NCBI Taxonomy" id="2813851"/>
    <lineage>
        <taxon>Bacteria</taxon>
        <taxon>Bacillati</taxon>
        <taxon>Cyanobacteriota</taxon>
        <taxon>Cyanophyceae</taxon>
        <taxon>Thermostichales</taxon>
        <taxon>Thermostichaceae</taxon>
        <taxon>Thermostichus</taxon>
    </lineage>
</organism>
<dbReference type="RefSeq" id="WP_244350122.1">
    <property type="nucleotide sequence ID" value="NZ_JAFIRA010000016.1"/>
</dbReference>
<gene>
    <name evidence="1" type="ORF">JX360_07975</name>
</gene>
<sequence length="74" mass="8854">MAYGSSKFIRQIQQIYHSEAIATFENFKTESYYPHFRPYLLNKDAEVMQIQSLLTQKDRFRDQYGEDLTLPTLK</sequence>
<keyword evidence="2" id="KW-1185">Reference proteome</keyword>
<accession>A0ABT0CAN3</accession>
<evidence type="ECO:0000313" key="2">
    <source>
        <dbReference type="Proteomes" id="UP000830835"/>
    </source>
</evidence>
<name>A0ABT0CAN3_THEVL</name>
<reference evidence="1" key="1">
    <citation type="submission" date="2021-02" db="EMBL/GenBank/DDBJ databases">
        <title>The CRISPR/cas machinery reduction and long-range gene transfer in the hot spring cyanobacterium Synechococcus.</title>
        <authorList>
            <person name="Dvorak P."/>
            <person name="Jahodarova E."/>
            <person name="Hasler P."/>
            <person name="Poulickova A."/>
        </authorList>
    </citation>
    <scope>NUCLEOTIDE SEQUENCE</scope>
    <source>
        <strain evidence="1">Rupite</strain>
    </source>
</reference>